<dbReference type="PATRIC" id="fig|1359152.3.peg.1263"/>
<keyword evidence="2" id="KW-0648">Protein biosynthesis</keyword>
<name>A0A0F3NAX7_ANAPH</name>
<dbReference type="NCBIfam" id="TIGR00079">
    <property type="entry name" value="pept_deformyl"/>
    <property type="match status" value="1"/>
</dbReference>
<sequence length="193" mass="21868">MRKRGVSVRPLVVLPDSRLFLCSEGVRETDFCEKFNSLIEDMFDTMYAEQGIGLAAVQVGVHKRIFVIDLSPKTEESSKTVDCDSDGYYSTCGPTVVINPEIIEKSVDLVSMEEGCLSVPDQRELVVRPERVVMQYTDLHGKRKILKAQGLLSRCLQHEIDHLNGTVFIKHISKLKRDLVMQKMRKAASLRKN</sequence>
<dbReference type="GO" id="GO:0006412">
    <property type="term" value="P:translation"/>
    <property type="evidence" value="ECO:0007669"/>
    <property type="project" value="UniProtKB-UniRule"/>
</dbReference>
<dbReference type="GO" id="GO:0046872">
    <property type="term" value="F:metal ion binding"/>
    <property type="evidence" value="ECO:0007669"/>
    <property type="project" value="UniProtKB-KW"/>
</dbReference>
<comment type="catalytic activity">
    <reaction evidence="2">
        <text>N-terminal N-formyl-L-methionyl-[peptide] + H2O = N-terminal L-methionyl-[peptide] + formate</text>
        <dbReference type="Rhea" id="RHEA:24420"/>
        <dbReference type="Rhea" id="RHEA-COMP:10639"/>
        <dbReference type="Rhea" id="RHEA-COMP:10640"/>
        <dbReference type="ChEBI" id="CHEBI:15377"/>
        <dbReference type="ChEBI" id="CHEBI:15740"/>
        <dbReference type="ChEBI" id="CHEBI:49298"/>
        <dbReference type="ChEBI" id="CHEBI:64731"/>
        <dbReference type="EC" id="3.5.1.88"/>
    </reaction>
</comment>
<dbReference type="CDD" id="cd00487">
    <property type="entry name" value="Pep_deformylase"/>
    <property type="match status" value="1"/>
</dbReference>
<feature type="active site" evidence="2">
    <location>
        <position position="159"/>
    </location>
</feature>
<dbReference type="PANTHER" id="PTHR10458:SF22">
    <property type="entry name" value="PEPTIDE DEFORMYLASE"/>
    <property type="match status" value="1"/>
</dbReference>
<reference evidence="3 4" key="1">
    <citation type="submission" date="2015-02" db="EMBL/GenBank/DDBJ databases">
        <title>Genome Sequencing of Rickettsiales.</title>
        <authorList>
            <person name="Daugherty S.C."/>
            <person name="Su Q."/>
            <person name="Abolude K."/>
            <person name="Beier-Sexton M."/>
            <person name="Carlyon J.A."/>
            <person name="Carter R."/>
            <person name="Day N.P."/>
            <person name="Dumler S.J."/>
            <person name="Dyachenko V."/>
            <person name="Godinez A."/>
            <person name="Kurtti T.J."/>
            <person name="Lichay M."/>
            <person name="Mullins K.E."/>
            <person name="Ott S."/>
            <person name="Pappas-Brown V."/>
            <person name="Paris D.H."/>
            <person name="Patel P."/>
            <person name="Richards A.L."/>
            <person name="Sadzewicz L."/>
            <person name="Sears K."/>
            <person name="Seidman D."/>
            <person name="Sengamalay N."/>
            <person name="Stenos J."/>
            <person name="Tallon L.J."/>
            <person name="Vincent G."/>
            <person name="Fraser C.M."/>
            <person name="Munderloh U."/>
            <person name="Dunning-Hotopp J.C."/>
        </authorList>
    </citation>
    <scope>NUCLEOTIDE SEQUENCE [LARGE SCALE GENOMIC DNA]</scope>
    <source>
        <strain evidence="3 4">ApMUC09</strain>
    </source>
</reference>
<evidence type="ECO:0000313" key="4">
    <source>
        <dbReference type="Proteomes" id="UP000033441"/>
    </source>
</evidence>
<organism evidence="3 4">
    <name type="scientific">Anaplasma phagocytophilum str. ApMUC09</name>
    <dbReference type="NCBI Taxonomy" id="1359152"/>
    <lineage>
        <taxon>Bacteria</taxon>
        <taxon>Pseudomonadati</taxon>
        <taxon>Pseudomonadota</taxon>
        <taxon>Alphaproteobacteria</taxon>
        <taxon>Rickettsiales</taxon>
        <taxon>Anaplasmataceae</taxon>
        <taxon>Anaplasma</taxon>
        <taxon>phagocytophilum group</taxon>
    </lineage>
</organism>
<dbReference type="NCBIfam" id="NF001159">
    <property type="entry name" value="PRK00150.1-3"/>
    <property type="match status" value="1"/>
</dbReference>
<protein>
    <recommendedName>
        <fullName evidence="2">Peptide deformylase</fullName>
        <shortName evidence="2">PDF</shortName>
        <ecNumber evidence="2">3.5.1.88</ecNumber>
    </recommendedName>
    <alternativeName>
        <fullName evidence="2">Polypeptide deformylase</fullName>
    </alternativeName>
</protein>
<evidence type="ECO:0000313" key="3">
    <source>
        <dbReference type="EMBL" id="KJV64886.1"/>
    </source>
</evidence>
<dbReference type="Pfam" id="PF01327">
    <property type="entry name" value="Pep_deformylase"/>
    <property type="match status" value="1"/>
</dbReference>
<dbReference type="PRINTS" id="PR01576">
    <property type="entry name" value="PDEFORMYLASE"/>
</dbReference>
<keyword evidence="2" id="KW-0408">Iron</keyword>
<proteinExistence type="inferred from homology"/>
<dbReference type="EC" id="3.5.1.88" evidence="2"/>
<comment type="function">
    <text evidence="2">Removes the formyl group from the N-terminal Met of newly synthesized proteins. Requires at least a dipeptide for an efficient rate of reaction. N-terminal L-methionine is a prerequisite for activity but the enzyme has broad specificity at other positions.</text>
</comment>
<dbReference type="Gene3D" id="3.90.45.10">
    <property type="entry name" value="Peptide deformylase"/>
    <property type="match status" value="1"/>
</dbReference>
<comment type="caution">
    <text evidence="3">The sequence shown here is derived from an EMBL/GenBank/DDBJ whole genome shotgun (WGS) entry which is preliminary data.</text>
</comment>
<feature type="binding site" evidence="2">
    <location>
        <position position="116"/>
    </location>
    <ligand>
        <name>Fe cation</name>
        <dbReference type="ChEBI" id="CHEBI:24875"/>
    </ligand>
</feature>
<comment type="cofactor">
    <cofactor evidence="2">
        <name>Fe(2+)</name>
        <dbReference type="ChEBI" id="CHEBI:29033"/>
    </cofactor>
    <text evidence="2">Binds 1 Fe(2+) ion.</text>
</comment>
<evidence type="ECO:0000256" key="2">
    <source>
        <dbReference type="HAMAP-Rule" id="MF_00163"/>
    </source>
</evidence>
<feature type="binding site" evidence="2">
    <location>
        <position position="158"/>
    </location>
    <ligand>
        <name>Fe cation</name>
        <dbReference type="ChEBI" id="CHEBI:24875"/>
    </ligand>
</feature>
<comment type="similarity">
    <text evidence="1 2">Belongs to the polypeptide deformylase family.</text>
</comment>
<dbReference type="Proteomes" id="UP000033441">
    <property type="component" value="Unassembled WGS sequence"/>
</dbReference>
<dbReference type="PIRSF" id="PIRSF004749">
    <property type="entry name" value="Pep_def"/>
    <property type="match status" value="1"/>
</dbReference>
<dbReference type="GO" id="GO:0042586">
    <property type="term" value="F:peptide deformylase activity"/>
    <property type="evidence" value="ECO:0007669"/>
    <property type="project" value="UniProtKB-UniRule"/>
</dbReference>
<dbReference type="AlphaFoldDB" id="A0A0F3NAX7"/>
<feature type="binding site" evidence="2">
    <location>
        <position position="162"/>
    </location>
    <ligand>
        <name>Fe cation</name>
        <dbReference type="ChEBI" id="CHEBI:24875"/>
    </ligand>
</feature>
<gene>
    <name evidence="2" type="primary">def</name>
    <name evidence="3" type="ORF">APHMUC_1205</name>
</gene>
<keyword evidence="2" id="KW-0479">Metal-binding</keyword>
<accession>A0A0F3NAX7</accession>
<dbReference type="InterPro" id="IPR023635">
    <property type="entry name" value="Peptide_deformylase"/>
</dbReference>
<dbReference type="PANTHER" id="PTHR10458">
    <property type="entry name" value="PEPTIDE DEFORMYLASE"/>
    <property type="match status" value="1"/>
</dbReference>
<evidence type="ECO:0000256" key="1">
    <source>
        <dbReference type="ARBA" id="ARBA00010759"/>
    </source>
</evidence>
<keyword evidence="2 3" id="KW-0378">Hydrolase</keyword>
<dbReference type="InterPro" id="IPR036821">
    <property type="entry name" value="Peptide_deformylase_sf"/>
</dbReference>
<dbReference type="HAMAP" id="MF_00163">
    <property type="entry name" value="Pep_deformylase"/>
    <property type="match status" value="1"/>
</dbReference>
<dbReference type="EMBL" id="LANV01000001">
    <property type="protein sequence ID" value="KJV64886.1"/>
    <property type="molecule type" value="Genomic_DNA"/>
</dbReference>
<dbReference type="SUPFAM" id="SSF56420">
    <property type="entry name" value="Peptide deformylase"/>
    <property type="match status" value="1"/>
</dbReference>